<comment type="similarity">
    <text evidence="2">Belongs to the VPS25 family.</text>
</comment>
<evidence type="ECO:0000256" key="8">
    <source>
        <dbReference type="SAM" id="MobiDB-lite"/>
    </source>
</evidence>
<protein>
    <recommendedName>
        <fullName evidence="3">Vacuolar protein-sorting-associated protein 25</fullName>
    </recommendedName>
    <alternativeName>
        <fullName evidence="7">ESCRT-II complex subunit VPS25</fullName>
    </alternativeName>
</protein>
<dbReference type="OrthoDB" id="245150at2759"/>
<dbReference type="GO" id="GO:0005198">
    <property type="term" value="F:structural molecule activity"/>
    <property type="evidence" value="ECO:0007669"/>
    <property type="project" value="TreeGrafter"/>
</dbReference>
<keyword evidence="4" id="KW-0813">Transport</keyword>
<evidence type="ECO:0000256" key="3">
    <source>
        <dbReference type="ARBA" id="ARBA00017934"/>
    </source>
</evidence>
<feature type="compositionally biased region" description="Low complexity" evidence="8">
    <location>
        <begin position="1"/>
        <end position="18"/>
    </location>
</feature>
<dbReference type="GO" id="GO:0043328">
    <property type="term" value="P:protein transport to vacuole involved in ubiquitin-dependent protein catabolic process via the multivesicular body sorting pathway"/>
    <property type="evidence" value="ECO:0007669"/>
    <property type="project" value="TreeGrafter"/>
</dbReference>
<dbReference type="GO" id="GO:0016236">
    <property type="term" value="P:macroautophagy"/>
    <property type="evidence" value="ECO:0007669"/>
    <property type="project" value="UniProtKB-ARBA"/>
</dbReference>
<proteinExistence type="inferred from homology"/>
<dbReference type="AlphaFoldDB" id="A0A8K0PBD1"/>
<organism evidence="9 10">
    <name type="scientific">Elsinoe batatas</name>
    <dbReference type="NCBI Taxonomy" id="2601811"/>
    <lineage>
        <taxon>Eukaryota</taxon>
        <taxon>Fungi</taxon>
        <taxon>Dikarya</taxon>
        <taxon>Ascomycota</taxon>
        <taxon>Pezizomycotina</taxon>
        <taxon>Dothideomycetes</taxon>
        <taxon>Dothideomycetidae</taxon>
        <taxon>Myriangiales</taxon>
        <taxon>Elsinoaceae</taxon>
        <taxon>Elsinoe</taxon>
    </lineage>
</organism>
<dbReference type="GO" id="GO:0042803">
    <property type="term" value="F:protein homodimerization activity"/>
    <property type="evidence" value="ECO:0007669"/>
    <property type="project" value="TreeGrafter"/>
</dbReference>
<sequence length="230" mass="25844">MTMDTLTTSTPIPTSLSPSPLPSNPKDPSSSFSTFPFPPHHSFPPFFTLQPNLTTLSRQLTLWSTLIQSYCAHFRLFRLSLSDASTSPLFHNSAINRRLDLLSIRRVIDWMASPDGDRRAEYVLSVPGGGGKRREAATIPNEQKTVAWVYWRRVEEWADAIYAWVDGTGQRGSVLTVYELREGEETEGAEWRGMDEELFRRCLEVLVKRGRAQVFNTGQGGAGGEGVKFF</sequence>
<dbReference type="Pfam" id="PF05871">
    <property type="entry name" value="ESCRT-II"/>
    <property type="match status" value="1"/>
</dbReference>
<evidence type="ECO:0000256" key="2">
    <source>
        <dbReference type="ARBA" id="ARBA00009674"/>
    </source>
</evidence>
<dbReference type="SUPFAM" id="SSF46785">
    <property type="entry name" value="Winged helix' DNA-binding domain"/>
    <property type="match status" value="2"/>
</dbReference>
<accession>A0A8K0PBD1</accession>
<dbReference type="InterPro" id="IPR036388">
    <property type="entry name" value="WH-like_DNA-bd_sf"/>
</dbReference>
<name>A0A8K0PBD1_9PEZI</name>
<dbReference type="EMBL" id="JAESVG020000007">
    <property type="protein sequence ID" value="KAG8625635.1"/>
    <property type="molecule type" value="Genomic_DNA"/>
</dbReference>
<dbReference type="InterPro" id="IPR014041">
    <property type="entry name" value="ESCRT-II_cplx_Vps25-sub_N"/>
</dbReference>
<evidence type="ECO:0000256" key="1">
    <source>
        <dbReference type="ARBA" id="ARBA00004496"/>
    </source>
</evidence>
<dbReference type="Gene3D" id="1.10.10.570">
    <property type="entry name" value="Winged helix' DNA-binding domain. Chain C. Domain 1"/>
    <property type="match status" value="1"/>
</dbReference>
<dbReference type="PANTHER" id="PTHR13149:SF0">
    <property type="entry name" value="VACUOLAR PROTEIN-SORTING-ASSOCIATED PROTEIN 25"/>
    <property type="match status" value="1"/>
</dbReference>
<keyword evidence="6" id="KW-0653">Protein transport</keyword>
<feature type="region of interest" description="Disordered" evidence="8">
    <location>
        <begin position="1"/>
        <end position="31"/>
    </location>
</feature>
<evidence type="ECO:0000313" key="10">
    <source>
        <dbReference type="Proteomes" id="UP000809789"/>
    </source>
</evidence>
<dbReference type="FunFam" id="1.10.10.10:FF:000141">
    <property type="entry name" value="vacuolar protein-sorting-associated protein 25"/>
    <property type="match status" value="1"/>
</dbReference>
<dbReference type="Proteomes" id="UP000809789">
    <property type="component" value="Unassembled WGS sequence"/>
</dbReference>
<keyword evidence="10" id="KW-1185">Reference proteome</keyword>
<gene>
    <name evidence="9" type="ORF">KVT40_006036</name>
</gene>
<evidence type="ECO:0000256" key="4">
    <source>
        <dbReference type="ARBA" id="ARBA00022448"/>
    </source>
</evidence>
<dbReference type="FunFam" id="1.10.10.570:FF:000003">
    <property type="entry name" value="Vacuolar protein-sorting-associated protein 25"/>
    <property type="match status" value="1"/>
</dbReference>
<dbReference type="PANTHER" id="PTHR13149">
    <property type="entry name" value="VACUOLAR PROTEIN SORTING-ASSOCIATED PROTEIN VPS25"/>
    <property type="match status" value="1"/>
</dbReference>
<dbReference type="InterPro" id="IPR036390">
    <property type="entry name" value="WH_DNA-bd_sf"/>
</dbReference>
<dbReference type="InterPro" id="IPR008570">
    <property type="entry name" value="ESCRT-II_cplx_Vps25-sub"/>
</dbReference>
<evidence type="ECO:0000256" key="5">
    <source>
        <dbReference type="ARBA" id="ARBA00022490"/>
    </source>
</evidence>
<comment type="subcellular location">
    <subcellularLocation>
        <location evidence="1">Cytoplasm</location>
    </subcellularLocation>
</comment>
<evidence type="ECO:0000313" key="9">
    <source>
        <dbReference type="EMBL" id="KAG8625635.1"/>
    </source>
</evidence>
<comment type="caution">
    <text evidence="9">The sequence shown here is derived from an EMBL/GenBank/DDBJ whole genome shotgun (WGS) entry which is preliminary data.</text>
</comment>
<dbReference type="GO" id="GO:0000814">
    <property type="term" value="C:ESCRT II complex"/>
    <property type="evidence" value="ECO:0007669"/>
    <property type="project" value="InterPro"/>
</dbReference>
<reference evidence="9" key="1">
    <citation type="submission" date="2021-07" db="EMBL/GenBank/DDBJ databases">
        <title>Elsinoe batatas strain:CRI-CJ2 Genome sequencing and assembly.</title>
        <authorList>
            <person name="Huang L."/>
        </authorList>
    </citation>
    <scope>NUCLEOTIDE SEQUENCE</scope>
    <source>
        <strain evidence="9">CRI-CJ2</strain>
    </source>
</reference>
<keyword evidence="5" id="KW-0963">Cytoplasm</keyword>
<evidence type="ECO:0000256" key="6">
    <source>
        <dbReference type="ARBA" id="ARBA00022927"/>
    </source>
</evidence>
<dbReference type="Gene3D" id="1.10.10.10">
    <property type="entry name" value="Winged helix-like DNA-binding domain superfamily/Winged helix DNA-binding domain"/>
    <property type="match status" value="1"/>
</dbReference>
<evidence type="ECO:0000256" key="7">
    <source>
        <dbReference type="ARBA" id="ARBA00030094"/>
    </source>
</evidence>